<dbReference type="GO" id="GO:0031146">
    <property type="term" value="P:SCF-dependent proteasomal ubiquitin-dependent protein catabolic process"/>
    <property type="evidence" value="ECO:0007669"/>
    <property type="project" value="TreeGrafter"/>
</dbReference>
<dbReference type="SUPFAM" id="SSF52047">
    <property type="entry name" value="RNI-like"/>
    <property type="match status" value="1"/>
</dbReference>
<dbReference type="PANTHER" id="PTHR13318">
    <property type="entry name" value="PARTNER OF PAIRED, ISOFORM B-RELATED"/>
    <property type="match status" value="1"/>
</dbReference>
<dbReference type="Gene3D" id="3.80.10.10">
    <property type="entry name" value="Ribonuclease Inhibitor"/>
    <property type="match status" value="1"/>
</dbReference>
<organism evidence="2 3">
    <name type="scientific">Rhizophagus irregularis</name>
    <dbReference type="NCBI Taxonomy" id="588596"/>
    <lineage>
        <taxon>Eukaryota</taxon>
        <taxon>Fungi</taxon>
        <taxon>Fungi incertae sedis</taxon>
        <taxon>Mucoromycota</taxon>
        <taxon>Glomeromycotina</taxon>
        <taxon>Glomeromycetes</taxon>
        <taxon>Glomerales</taxon>
        <taxon>Glomeraceae</taxon>
        <taxon>Rhizophagus</taxon>
    </lineage>
</organism>
<dbReference type="Proteomes" id="UP000232722">
    <property type="component" value="Unassembled WGS sequence"/>
</dbReference>
<dbReference type="PANTHER" id="PTHR13318:SF95">
    <property type="entry name" value="F-BOX PROTEIN YLR352W"/>
    <property type="match status" value="1"/>
</dbReference>
<dbReference type="SMART" id="SM00367">
    <property type="entry name" value="LRR_CC"/>
    <property type="match status" value="3"/>
</dbReference>
<name>A0A2N0NYX9_9GLOM</name>
<dbReference type="GO" id="GO:0019005">
    <property type="term" value="C:SCF ubiquitin ligase complex"/>
    <property type="evidence" value="ECO:0007669"/>
    <property type="project" value="TreeGrafter"/>
</dbReference>
<protein>
    <submittedName>
        <fullName evidence="2">RNI-like protein</fullName>
    </submittedName>
</protein>
<evidence type="ECO:0000313" key="3">
    <source>
        <dbReference type="Proteomes" id="UP000232722"/>
    </source>
</evidence>
<dbReference type="InterPro" id="IPR006553">
    <property type="entry name" value="Leu-rich_rpt_Cys-con_subtyp"/>
</dbReference>
<reference evidence="2 3" key="2">
    <citation type="submission" date="2017-09" db="EMBL/GenBank/DDBJ databases">
        <title>Extensive intraspecific genome diversity in a model arbuscular mycorrhizal fungus.</title>
        <authorList>
            <person name="Chen E.C."/>
            <person name="Morin E."/>
            <person name="Beaudet D."/>
            <person name="Noel J."/>
            <person name="Ndikumana S."/>
            <person name="Charron P."/>
            <person name="St-Onge C."/>
            <person name="Giorgi J."/>
            <person name="Grigoriev I.V."/>
            <person name="Roux C."/>
            <person name="Martin F.M."/>
            <person name="Corradi N."/>
        </authorList>
    </citation>
    <scope>NUCLEOTIDE SEQUENCE [LARGE SCALE GENOMIC DNA]</scope>
    <source>
        <strain evidence="2 3">A5</strain>
    </source>
</reference>
<evidence type="ECO:0000313" key="2">
    <source>
        <dbReference type="EMBL" id="PKB99782.1"/>
    </source>
</evidence>
<feature type="region of interest" description="Disordered" evidence="1">
    <location>
        <begin position="17"/>
        <end position="40"/>
    </location>
</feature>
<evidence type="ECO:0000256" key="1">
    <source>
        <dbReference type="SAM" id="MobiDB-lite"/>
    </source>
</evidence>
<dbReference type="InterPro" id="IPR032675">
    <property type="entry name" value="LRR_dom_sf"/>
</dbReference>
<dbReference type="EMBL" id="LLXJ01002074">
    <property type="protein sequence ID" value="PKB99782.1"/>
    <property type="molecule type" value="Genomic_DNA"/>
</dbReference>
<dbReference type="VEuPathDB" id="FungiDB:RhiirFUN_025142"/>
<proteinExistence type="predicted"/>
<reference evidence="2 3" key="1">
    <citation type="submission" date="2016-04" db="EMBL/GenBank/DDBJ databases">
        <title>Genome analyses suggest a sexual origin of heterokaryosis in a supposedly ancient asexual fungus.</title>
        <authorList>
            <person name="Ropars J."/>
            <person name="Sedzielewska K."/>
            <person name="Noel J."/>
            <person name="Charron P."/>
            <person name="Farinelli L."/>
            <person name="Marton T."/>
            <person name="Kruger M."/>
            <person name="Pelin A."/>
            <person name="Brachmann A."/>
            <person name="Corradi N."/>
        </authorList>
    </citation>
    <scope>NUCLEOTIDE SEQUENCE [LARGE SCALE GENOMIC DNA]</scope>
    <source>
        <strain evidence="2 3">A5</strain>
    </source>
</reference>
<dbReference type="AlphaFoldDB" id="A0A2N0NYX9"/>
<accession>A0A2N0NYX9</accession>
<dbReference type="VEuPathDB" id="FungiDB:RhiirA1_470601"/>
<comment type="caution">
    <text evidence="2">The sequence shown here is derived from an EMBL/GenBank/DDBJ whole genome shotgun (WGS) entry which is preliminary data.</text>
</comment>
<sequence>MRGSYSDMFIRDTINWVDQSSPPSSPVLEPKKDIPPPVQQDQSVKVYSDAIKQYASETGLDLQSEELKKAFFAGLSVDNKKCDERERKNKFICGLSSANQLEARLCKLELPLDDLVDRLVKLEAFLKIVPGGGRKPVYSSKLTHLKIAHYRSLTNRKIRGIVHTFKNIIHLDFEESTDNTDKILKLIAKSYLNLKYLNIASFCSRFGENDIGLTAITNSCHSLEYLNISRHTEFTETSICNVIRSCRRLQHLNLSFCKSTDITIKEIAESCLNLKYLDLEGCYNISEEAVDQLISLNPNIHVEDFADTRTHSGFINDFNDFLFNAFPQGYAVNSAINQIHGQPNFNTIRVLGNVLADLLAERWFNTNLASPEQ</sequence>
<dbReference type="VEuPathDB" id="FungiDB:FUN_011236"/>
<gene>
    <name evidence="2" type="ORF">RhiirA5_429163</name>
</gene>